<proteinExistence type="inferred from homology"/>
<gene>
    <name evidence="3" type="ORF">MOV08_32865</name>
</gene>
<evidence type="ECO:0000259" key="2">
    <source>
        <dbReference type="Pfam" id="PF02342"/>
    </source>
</evidence>
<dbReference type="Proteomes" id="UP001218629">
    <property type="component" value="Chromosome"/>
</dbReference>
<evidence type="ECO:0000256" key="1">
    <source>
        <dbReference type="ARBA" id="ARBA00008775"/>
    </source>
</evidence>
<comment type="similarity">
    <text evidence="1">Belongs to the CAPAB/TerDEXZ family.</text>
</comment>
<reference evidence="3 4" key="1">
    <citation type="submission" date="2022-03" db="EMBL/GenBank/DDBJ databases">
        <title>Streptomyces yunnanensis P86,complete genome.</title>
        <authorList>
            <person name="Chen S."/>
            <person name="Zhang Q."/>
        </authorList>
    </citation>
    <scope>NUCLEOTIDE SEQUENCE [LARGE SCALE GENOMIC DNA]</scope>
    <source>
        <strain evidence="3 4">P86</strain>
    </source>
</reference>
<evidence type="ECO:0000313" key="4">
    <source>
        <dbReference type="Proteomes" id="UP001218629"/>
    </source>
</evidence>
<dbReference type="InterPro" id="IPR051324">
    <property type="entry name" value="Stress/Tellurium_Resist"/>
</dbReference>
<dbReference type="Gene3D" id="2.60.60.30">
    <property type="entry name" value="sav2460 like domains"/>
    <property type="match status" value="1"/>
</dbReference>
<dbReference type="InterPro" id="IPR003325">
    <property type="entry name" value="TerD"/>
</dbReference>
<accession>A0ABY8AF65</accession>
<name>A0ABY8AF65_9ACTN</name>
<dbReference type="CDD" id="cd06974">
    <property type="entry name" value="TerD_like"/>
    <property type="match status" value="1"/>
</dbReference>
<feature type="domain" description="TerD" evidence="2">
    <location>
        <begin position="16"/>
        <end position="188"/>
    </location>
</feature>
<dbReference type="PANTHER" id="PTHR32097:SF4">
    <property type="entry name" value="GENERAL STRESS PROTEIN 16U"/>
    <property type="match status" value="1"/>
</dbReference>
<keyword evidence="4" id="KW-1185">Reference proteome</keyword>
<dbReference type="RefSeq" id="WP_275309931.1">
    <property type="nucleotide sequence ID" value="NZ_CP095749.1"/>
</dbReference>
<sequence length="192" mass="20848">MNDSLPQDSARLPDEAATGLTAVTVGLGWNGADAPAPDWDLDLSALLCDESGKVLSDRHFVFYNNLRSPDGSVWHTGDSINGGDGGGDDEQILVCLSTVPAEVARIVFPVSIHEAEKREQCFGQVRDAFVRVTNQEDRREVARCNLSEDASAQTAVLFGEVYRDGPEWKFRALGREYASGLFGIAKDFGVNL</sequence>
<dbReference type="PANTHER" id="PTHR32097">
    <property type="entry name" value="CAMP-BINDING PROTEIN 1-RELATED"/>
    <property type="match status" value="1"/>
</dbReference>
<dbReference type="Pfam" id="PF02342">
    <property type="entry name" value="TerD"/>
    <property type="match status" value="1"/>
</dbReference>
<dbReference type="EMBL" id="CP095749">
    <property type="protein sequence ID" value="WEB43598.1"/>
    <property type="molecule type" value="Genomic_DNA"/>
</dbReference>
<protein>
    <submittedName>
        <fullName evidence="3">TerD family protein</fullName>
    </submittedName>
</protein>
<organism evidence="3 4">
    <name type="scientific">Streptomyces yunnanensis</name>
    <dbReference type="NCBI Taxonomy" id="156453"/>
    <lineage>
        <taxon>Bacteria</taxon>
        <taxon>Bacillati</taxon>
        <taxon>Actinomycetota</taxon>
        <taxon>Actinomycetes</taxon>
        <taxon>Kitasatosporales</taxon>
        <taxon>Streptomycetaceae</taxon>
        <taxon>Streptomyces</taxon>
    </lineage>
</organism>
<evidence type="ECO:0000313" key="3">
    <source>
        <dbReference type="EMBL" id="WEB43598.1"/>
    </source>
</evidence>